<evidence type="ECO:0000313" key="3">
    <source>
        <dbReference type="EMBL" id="KAJ7774486.1"/>
    </source>
</evidence>
<keyword evidence="4" id="KW-1185">Reference proteome</keyword>
<dbReference type="Gene3D" id="1.20.5.510">
    <property type="entry name" value="Single helix bin"/>
    <property type="match status" value="1"/>
</dbReference>
<dbReference type="Proteomes" id="UP001215280">
    <property type="component" value="Unassembled WGS sequence"/>
</dbReference>
<gene>
    <name evidence="3" type="ORF">DFH07DRAFT_100799</name>
</gene>
<protein>
    <submittedName>
        <fullName evidence="3">Uncharacterized protein</fullName>
    </submittedName>
</protein>
<accession>A0AAD7K2H4</accession>
<feature type="region of interest" description="Disordered" evidence="1">
    <location>
        <begin position="238"/>
        <end position="305"/>
    </location>
</feature>
<evidence type="ECO:0000313" key="4">
    <source>
        <dbReference type="Proteomes" id="UP001215280"/>
    </source>
</evidence>
<dbReference type="AlphaFoldDB" id="A0AAD7K2H4"/>
<dbReference type="EMBL" id="JARJLG010000015">
    <property type="protein sequence ID" value="KAJ7774486.1"/>
    <property type="molecule type" value="Genomic_DNA"/>
</dbReference>
<keyword evidence="2" id="KW-1133">Transmembrane helix</keyword>
<sequence>MSQNVTYDDRDPILDYSGDWFRTGTWNATSVDETGTLASSSVTSGVNVTFVFPTPATAFYYFGIPRCCGGEYLICIDCDPNNPQYITIDGVNTSDNGQNPPIVLFSKTFDVPGVHEVILANEPDLRFGGNSQITLDKFELTVPDADAVTTTTATPLSSSAPLSTGATLPVAGSSSSSSSPLAPILGGVLGGLVLLLIILGIWFLLRRRSRRPAYNAEQAPDHQEQHLWQNTSRFTVSTNPATMFSTTTSAPSRRELDAGRIDDYSSPDDTLPPEYGQVFSPADSAPPLPGPSSNEMPRALSKSRR</sequence>
<proteinExistence type="predicted"/>
<name>A0AAD7K2H4_9AGAR</name>
<evidence type="ECO:0000256" key="1">
    <source>
        <dbReference type="SAM" id="MobiDB-lite"/>
    </source>
</evidence>
<reference evidence="3" key="1">
    <citation type="submission" date="2023-03" db="EMBL/GenBank/DDBJ databases">
        <title>Massive genome expansion in bonnet fungi (Mycena s.s.) driven by repeated elements and novel gene families across ecological guilds.</title>
        <authorList>
            <consortium name="Lawrence Berkeley National Laboratory"/>
            <person name="Harder C.B."/>
            <person name="Miyauchi S."/>
            <person name="Viragh M."/>
            <person name="Kuo A."/>
            <person name="Thoen E."/>
            <person name="Andreopoulos B."/>
            <person name="Lu D."/>
            <person name="Skrede I."/>
            <person name="Drula E."/>
            <person name="Henrissat B."/>
            <person name="Morin E."/>
            <person name="Kohler A."/>
            <person name="Barry K."/>
            <person name="LaButti K."/>
            <person name="Morin E."/>
            <person name="Salamov A."/>
            <person name="Lipzen A."/>
            <person name="Mereny Z."/>
            <person name="Hegedus B."/>
            <person name="Baldrian P."/>
            <person name="Stursova M."/>
            <person name="Weitz H."/>
            <person name="Taylor A."/>
            <person name="Grigoriev I.V."/>
            <person name="Nagy L.G."/>
            <person name="Martin F."/>
            <person name="Kauserud H."/>
        </authorList>
    </citation>
    <scope>NUCLEOTIDE SEQUENCE</scope>
    <source>
        <strain evidence="3">CBHHK188m</strain>
    </source>
</reference>
<feature type="region of interest" description="Disordered" evidence="1">
    <location>
        <begin position="152"/>
        <end position="179"/>
    </location>
</feature>
<organism evidence="3 4">
    <name type="scientific">Mycena maculata</name>
    <dbReference type="NCBI Taxonomy" id="230809"/>
    <lineage>
        <taxon>Eukaryota</taxon>
        <taxon>Fungi</taxon>
        <taxon>Dikarya</taxon>
        <taxon>Basidiomycota</taxon>
        <taxon>Agaricomycotina</taxon>
        <taxon>Agaricomycetes</taxon>
        <taxon>Agaricomycetidae</taxon>
        <taxon>Agaricales</taxon>
        <taxon>Marasmiineae</taxon>
        <taxon>Mycenaceae</taxon>
        <taxon>Mycena</taxon>
    </lineage>
</organism>
<feature type="transmembrane region" description="Helical" evidence="2">
    <location>
        <begin position="184"/>
        <end position="205"/>
    </location>
</feature>
<comment type="caution">
    <text evidence="3">The sequence shown here is derived from an EMBL/GenBank/DDBJ whole genome shotgun (WGS) entry which is preliminary data.</text>
</comment>
<feature type="compositionally biased region" description="Basic and acidic residues" evidence="1">
    <location>
        <begin position="252"/>
        <end position="263"/>
    </location>
</feature>
<keyword evidence="2" id="KW-0812">Transmembrane</keyword>
<evidence type="ECO:0000256" key="2">
    <source>
        <dbReference type="SAM" id="Phobius"/>
    </source>
</evidence>
<keyword evidence="2" id="KW-0472">Membrane</keyword>
<feature type="compositionally biased region" description="Polar residues" evidence="1">
    <location>
        <begin position="238"/>
        <end position="251"/>
    </location>
</feature>